<reference evidence="1" key="1">
    <citation type="submission" date="2017-03" db="EMBL/GenBank/DDBJ databases">
        <title>The new red algal subphylum Proteorhodophytina comprises the largest and most divergent plastid genomes known.</title>
        <authorList>
            <person name="Munoz-Gomez S.A."/>
            <person name="Mejia-Franco F.G."/>
            <person name="Durnin K."/>
            <person name="Morgan C."/>
            <person name="Grisdale C.J."/>
            <person name="Archibald J.M."/>
            <person name="Slamovits C.H."/>
        </authorList>
    </citation>
    <scope>NUCLEOTIDE SEQUENCE</scope>
    <source>
        <strain evidence="1">NIES-2662</strain>
    </source>
</reference>
<evidence type="ECO:0000313" key="1">
    <source>
        <dbReference type="EMBL" id="ARO90951.1"/>
    </source>
</evidence>
<accession>A0A1X9PTY2</accession>
<dbReference type="AlphaFoldDB" id="A0A1X9PTY2"/>
<geneLocation type="chloroplast" evidence="1"/>
<organism evidence="1">
    <name type="scientific">Corynoplastis japonica</name>
    <dbReference type="NCBI Taxonomy" id="700918"/>
    <lineage>
        <taxon>Eukaryota</taxon>
        <taxon>Rhodophyta</taxon>
        <taxon>Rhodellophyceae</taxon>
        <taxon>Rhodellales</taxon>
        <taxon>Rhodellaceae</taxon>
        <taxon>Corynoplastis</taxon>
    </lineage>
</organism>
<proteinExistence type="predicted"/>
<name>A0A1X9PTY2_9RHOD</name>
<sequence length="73" mass="7867">MLRVAPNMPCLHIGFRIGSEGSKIANSYNAIEPAQPDTKAVCIKCTAISLPGSFKTTVCTRYHGSPIDYITPI</sequence>
<dbReference type="EMBL" id="KY709210">
    <property type="protein sequence ID" value="ARO90951.1"/>
    <property type="molecule type" value="Genomic_DNA"/>
</dbReference>
<keyword evidence="1" id="KW-0934">Plastid</keyword>
<protein>
    <submittedName>
        <fullName evidence="1">Uncharacterized protein</fullName>
    </submittedName>
</protein>
<gene>
    <name evidence="1" type="primary">orf58</name>
</gene>
<keyword evidence="1" id="KW-0150">Chloroplast</keyword>